<dbReference type="InterPro" id="IPR046064">
    <property type="entry name" value="DUF6022"/>
</dbReference>
<reference evidence="1 2" key="1">
    <citation type="journal article" date="2016" name="Antonie Van Leeuwenhoek">
        <title>Bacillus depressus sp. nov., isolated from soil of a sunflower field.</title>
        <authorList>
            <person name="Wei X."/>
            <person name="Xin D."/>
            <person name="Xin Y."/>
            <person name="Zhang H."/>
            <person name="Wang T."/>
            <person name="Zhang J."/>
        </authorList>
    </citation>
    <scope>NUCLEOTIDE SEQUENCE [LARGE SCALE GENOMIC DNA]</scope>
    <source>
        <strain evidence="1 2">BZ1</strain>
    </source>
</reference>
<organism evidence="1 2">
    <name type="scientific">Cytobacillus depressus</name>
    <dbReference type="NCBI Taxonomy" id="1602942"/>
    <lineage>
        <taxon>Bacteria</taxon>
        <taxon>Bacillati</taxon>
        <taxon>Bacillota</taxon>
        <taxon>Bacilli</taxon>
        <taxon>Bacillales</taxon>
        <taxon>Bacillaceae</taxon>
        <taxon>Cytobacillus</taxon>
    </lineage>
</organism>
<proteinExistence type="predicted"/>
<name>A0A6L3VAJ8_9BACI</name>
<evidence type="ECO:0000313" key="1">
    <source>
        <dbReference type="EMBL" id="KAB2336118.1"/>
    </source>
</evidence>
<dbReference type="EMBL" id="WBOS01000004">
    <property type="protein sequence ID" value="KAB2336118.1"/>
    <property type="molecule type" value="Genomic_DNA"/>
</dbReference>
<protein>
    <submittedName>
        <fullName evidence="1">Uncharacterized protein</fullName>
    </submittedName>
</protein>
<dbReference type="Proteomes" id="UP000481030">
    <property type="component" value="Unassembled WGS sequence"/>
</dbReference>
<sequence length="252" mass="29298">MSERKNKLRGVFSMNSLKEVLSQNKGITIYTLANYMKQYTRNNWKSVLQEYKSEFQDAFDKSGEFAYGIFGRKLFGPLIKEIEREGFVLESDHLASSVEYWGPPEERERCMWHICKQADGTPIGSLVTRVFHDHTQFRIPRSPDIIALEKTEKSEIVEALSRASNRITKYNEFTGTFLTEKIDNDEQKEQGWEYSVEVGLGDYLEIDNPEMSEGMLDHALSLWGHNNWELTSVVPYQGRLVAFFKRPIFGRE</sequence>
<evidence type="ECO:0000313" key="2">
    <source>
        <dbReference type="Proteomes" id="UP000481030"/>
    </source>
</evidence>
<gene>
    <name evidence="1" type="ORF">F7731_11455</name>
</gene>
<keyword evidence="2" id="KW-1185">Reference proteome</keyword>
<comment type="caution">
    <text evidence="1">The sequence shown here is derived from an EMBL/GenBank/DDBJ whole genome shotgun (WGS) entry which is preliminary data.</text>
</comment>
<dbReference type="Pfam" id="PF19486">
    <property type="entry name" value="DUF6022"/>
    <property type="match status" value="1"/>
</dbReference>
<dbReference type="AlphaFoldDB" id="A0A6L3VAJ8"/>
<accession>A0A6L3VAJ8</accession>